<evidence type="ECO:0000313" key="3">
    <source>
        <dbReference type="Proteomes" id="UP000001203"/>
    </source>
</evidence>
<accession>B1X2G7</accession>
<name>B1X2G7_CROS5</name>
<feature type="transmembrane region" description="Helical" evidence="1">
    <location>
        <begin position="6"/>
        <end position="30"/>
    </location>
</feature>
<keyword evidence="1" id="KW-1133">Transmembrane helix</keyword>
<dbReference type="EMBL" id="CP000807">
    <property type="protein sequence ID" value="ACB54328.1"/>
    <property type="molecule type" value="Genomic_DNA"/>
</dbReference>
<dbReference type="STRING" id="43989.cce_4982"/>
<dbReference type="Proteomes" id="UP000001203">
    <property type="component" value="Chromosome linear"/>
</dbReference>
<sequence>MRNPLMALITILISPLFFMGMPSIVLLVWLDTGIKFGFRQVGKAIDYLPLPEPDYHSDLIEMVDSPIEEHRDHFQTIERYLISQHDDPTVQVNGYLAKAALYQNQLDNPVTLPEEYKQHKERIIKGVLEDKGELIEKAQSHSLNYTCTDKVNRLDENSSINVIVETMQVCREK</sequence>
<dbReference type="HOGENOM" id="CLU_1545067_0_0_3"/>
<dbReference type="AlphaFoldDB" id="B1X2G7"/>
<organism evidence="2 3">
    <name type="scientific">Crocosphaera subtropica (strain ATCC 51142 / BH68)</name>
    <name type="common">Cyanothece sp. (strain ATCC 51142)</name>
    <dbReference type="NCBI Taxonomy" id="43989"/>
    <lineage>
        <taxon>Bacteria</taxon>
        <taxon>Bacillati</taxon>
        <taxon>Cyanobacteriota</taxon>
        <taxon>Cyanophyceae</taxon>
        <taxon>Oscillatoriophycideae</taxon>
        <taxon>Chroococcales</taxon>
        <taxon>Aphanothecaceae</taxon>
        <taxon>Crocosphaera</taxon>
        <taxon>Crocosphaera subtropica</taxon>
    </lineage>
</organism>
<keyword evidence="1" id="KW-0472">Membrane</keyword>
<evidence type="ECO:0000313" key="2">
    <source>
        <dbReference type="EMBL" id="ACB54328.1"/>
    </source>
</evidence>
<dbReference type="KEGG" id="cyt:cce_4982"/>
<dbReference type="eggNOG" id="ENOG5030QM0">
    <property type="taxonomic scope" value="Bacteria"/>
</dbReference>
<proteinExistence type="predicted"/>
<gene>
    <name evidence="2" type="ordered locus">cce_4982</name>
</gene>
<evidence type="ECO:0000256" key="1">
    <source>
        <dbReference type="SAM" id="Phobius"/>
    </source>
</evidence>
<keyword evidence="1" id="KW-0812">Transmembrane</keyword>
<keyword evidence="3" id="KW-1185">Reference proteome</keyword>
<protein>
    <submittedName>
        <fullName evidence="2">Uncharacterized protein</fullName>
    </submittedName>
</protein>
<dbReference type="OrthoDB" id="581769at2"/>
<reference evidence="2 3" key="1">
    <citation type="journal article" date="2008" name="Proc. Natl. Acad. Sci. U.S.A.">
        <title>The genome of Cyanothece 51142, a unicellular diazotrophic cyanobacterium important in the marine nitrogen cycle.</title>
        <authorList>
            <person name="Welsh E.A."/>
            <person name="Liberton M."/>
            <person name="Stoeckel J."/>
            <person name="Loh T."/>
            <person name="Elvitigala T."/>
            <person name="Wang C."/>
            <person name="Wollam A."/>
            <person name="Fulton R.S."/>
            <person name="Clifton S.W."/>
            <person name="Jacobs J.M."/>
            <person name="Aurora R."/>
            <person name="Ghosh B.K."/>
            <person name="Sherman L.A."/>
            <person name="Smith R.D."/>
            <person name="Wilson R.K."/>
            <person name="Pakrasi H.B."/>
        </authorList>
    </citation>
    <scope>NUCLEOTIDE SEQUENCE [LARGE SCALE GENOMIC DNA]</scope>
    <source>
        <strain evidence="3">ATCC 51142 / BH68</strain>
    </source>
</reference>